<gene>
    <name evidence="1" type="ORF">LCGC14_1497550</name>
</gene>
<protein>
    <submittedName>
        <fullName evidence="1">Uncharacterized protein</fullName>
    </submittedName>
</protein>
<name>A0A0F9J508_9ZZZZ</name>
<organism evidence="1">
    <name type="scientific">marine sediment metagenome</name>
    <dbReference type="NCBI Taxonomy" id="412755"/>
    <lineage>
        <taxon>unclassified sequences</taxon>
        <taxon>metagenomes</taxon>
        <taxon>ecological metagenomes</taxon>
    </lineage>
</organism>
<accession>A0A0F9J508</accession>
<sequence length="177" mass="18977">MVAELKVRSGGSWRLITAPEVKFSGSWRAIQQIEVKSGGAWRTVFQAGSSDIITVTVGHFDDGKGGGHLNGFNDALVPVMGSVDPTSIDGQSIIIIEDAVFASVFIFRVGSTSSLGQSWFDHLVVQTSTTPTETTLASADATFSTDDLTFSSWSWASAPVDWEAEHGGVDMDVEVFW</sequence>
<dbReference type="EMBL" id="LAZR01010830">
    <property type="protein sequence ID" value="KKM64814.1"/>
    <property type="molecule type" value="Genomic_DNA"/>
</dbReference>
<reference evidence="1" key="1">
    <citation type="journal article" date="2015" name="Nature">
        <title>Complex archaea that bridge the gap between prokaryotes and eukaryotes.</title>
        <authorList>
            <person name="Spang A."/>
            <person name="Saw J.H."/>
            <person name="Jorgensen S.L."/>
            <person name="Zaremba-Niedzwiedzka K."/>
            <person name="Martijn J."/>
            <person name="Lind A.E."/>
            <person name="van Eijk R."/>
            <person name="Schleper C."/>
            <person name="Guy L."/>
            <person name="Ettema T.J."/>
        </authorList>
    </citation>
    <scope>NUCLEOTIDE SEQUENCE</scope>
</reference>
<evidence type="ECO:0000313" key="1">
    <source>
        <dbReference type="EMBL" id="KKM64814.1"/>
    </source>
</evidence>
<proteinExistence type="predicted"/>
<comment type="caution">
    <text evidence="1">The sequence shown here is derived from an EMBL/GenBank/DDBJ whole genome shotgun (WGS) entry which is preliminary data.</text>
</comment>
<dbReference type="AlphaFoldDB" id="A0A0F9J508"/>